<dbReference type="OrthoDB" id="648493at2"/>
<sequence length="208" mass="24248">MKKDYFFVVSLTLLLLSVIAFSDNLIWDIGQESNSDPKFLIHGLLCFAWFIIFVVQANFIRKGEVRSHRNWGIAGMLTAVGVFVSTVYIFIVIYQGWEAMPFWIKANRYLMLSFAILVGLGYGSRKNPVRHKRFLYLATLYMLEPVLGRIGGHMGLMDWQFDVFEALIWNVLFVSLFVYDWKTLGKIHPISWIGVVWFYIVWILAILF</sequence>
<gene>
    <name evidence="2" type="ORF">CLV31_11697</name>
</gene>
<feature type="transmembrane region" description="Helical" evidence="1">
    <location>
        <begin position="106"/>
        <end position="122"/>
    </location>
</feature>
<dbReference type="Proteomes" id="UP000248917">
    <property type="component" value="Unassembled WGS sequence"/>
</dbReference>
<evidence type="ECO:0000313" key="3">
    <source>
        <dbReference type="Proteomes" id="UP000248917"/>
    </source>
</evidence>
<proteinExistence type="predicted"/>
<keyword evidence="1" id="KW-1133">Transmembrane helix</keyword>
<feature type="transmembrane region" description="Helical" evidence="1">
    <location>
        <begin position="71"/>
        <end position="94"/>
    </location>
</feature>
<feature type="transmembrane region" description="Helical" evidence="1">
    <location>
        <begin position="163"/>
        <end position="181"/>
    </location>
</feature>
<feature type="transmembrane region" description="Helical" evidence="1">
    <location>
        <begin position="134"/>
        <end position="151"/>
    </location>
</feature>
<dbReference type="RefSeq" id="WP_111394500.1">
    <property type="nucleotide sequence ID" value="NZ_QKTX01000016.1"/>
</dbReference>
<organism evidence="2 3">
    <name type="scientific">Algoriphagus aquaeductus</name>
    <dbReference type="NCBI Taxonomy" id="475299"/>
    <lineage>
        <taxon>Bacteria</taxon>
        <taxon>Pseudomonadati</taxon>
        <taxon>Bacteroidota</taxon>
        <taxon>Cytophagia</taxon>
        <taxon>Cytophagales</taxon>
        <taxon>Cyclobacteriaceae</taxon>
        <taxon>Algoriphagus</taxon>
    </lineage>
</organism>
<keyword evidence="1" id="KW-0472">Membrane</keyword>
<dbReference type="AlphaFoldDB" id="A0A326RM38"/>
<keyword evidence="3" id="KW-1185">Reference proteome</keyword>
<feature type="transmembrane region" description="Helical" evidence="1">
    <location>
        <begin position="39"/>
        <end position="59"/>
    </location>
</feature>
<evidence type="ECO:0000313" key="2">
    <source>
        <dbReference type="EMBL" id="PZV78668.1"/>
    </source>
</evidence>
<name>A0A326RM38_9BACT</name>
<protein>
    <submittedName>
        <fullName evidence="2">Uncharacterized protein</fullName>
    </submittedName>
</protein>
<dbReference type="EMBL" id="QKTX01000016">
    <property type="protein sequence ID" value="PZV78668.1"/>
    <property type="molecule type" value="Genomic_DNA"/>
</dbReference>
<keyword evidence="1" id="KW-0812">Transmembrane</keyword>
<reference evidence="2 3" key="1">
    <citation type="submission" date="2018-06" db="EMBL/GenBank/DDBJ databases">
        <title>Genomic Encyclopedia of Archaeal and Bacterial Type Strains, Phase II (KMG-II): from individual species to whole genera.</title>
        <authorList>
            <person name="Goeker M."/>
        </authorList>
    </citation>
    <scope>NUCLEOTIDE SEQUENCE [LARGE SCALE GENOMIC DNA]</scope>
    <source>
        <strain evidence="2 3">T4</strain>
    </source>
</reference>
<accession>A0A326RM38</accession>
<evidence type="ECO:0000256" key="1">
    <source>
        <dbReference type="SAM" id="Phobius"/>
    </source>
</evidence>
<feature type="transmembrane region" description="Helical" evidence="1">
    <location>
        <begin position="190"/>
        <end position="207"/>
    </location>
</feature>
<comment type="caution">
    <text evidence="2">The sequence shown here is derived from an EMBL/GenBank/DDBJ whole genome shotgun (WGS) entry which is preliminary data.</text>
</comment>